<accession>A0A8D8S1L3</accession>
<dbReference type="AlphaFoldDB" id="A0A8D8S1L3"/>
<name>A0A8D8S1L3_9HEMI</name>
<organism evidence="1">
    <name type="scientific">Cacopsylla melanoneura</name>
    <dbReference type="NCBI Taxonomy" id="428564"/>
    <lineage>
        <taxon>Eukaryota</taxon>
        <taxon>Metazoa</taxon>
        <taxon>Ecdysozoa</taxon>
        <taxon>Arthropoda</taxon>
        <taxon>Hexapoda</taxon>
        <taxon>Insecta</taxon>
        <taxon>Pterygota</taxon>
        <taxon>Neoptera</taxon>
        <taxon>Paraneoptera</taxon>
        <taxon>Hemiptera</taxon>
        <taxon>Sternorrhyncha</taxon>
        <taxon>Psylloidea</taxon>
        <taxon>Psyllidae</taxon>
        <taxon>Psyllinae</taxon>
        <taxon>Cacopsylla</taxon>
    </lineage>
</organism>
<protein>
    <submittedName>
        <fullName evidence="1">Uncharacterized protein</fullName>
    </submittedName>
</protein>
<reference evidence="1" key="1">
    <citation type="submission" date="2021-05" db="EMBL/GenBank/DDBJ databases">
        <authorList>
            <person name="Alioto T."/>
            <person name="Alioto T."/>
            <person name="Gomez Garrido J."/>
        </authorList>
    </citation>
    <scope>NUCLEOTIDE SEQUENCE</scope>
</reference>
<sequence length="142" mass="15256">MEPDMNAGHLRAGCYQIGAERMRGIQTRVPWTGELTRVLLDAGEIVIDPVTSCIINPLTAAGLKPDPRVRAVEWSEAEIGEELRPGGGVLDLKCEPTRTPVHKQYDGGCEPFVSATDCGAGVEDIAQSDLATKTICPVEFAH</sequence>
<dbReference type="EMBL" id="HBUF01199291">
    <property type="protein sequence ID" value="CAG6661300.1"/>
    <property type="molecule type" value="Transcribed_RNA"/>
</dbReference>
<proteinExistence type="predicted"/>
<evidence type="ECO:0000313" key="1">
    <source>
        <dbReference type="EMBL" id="CAG6661300.1"/>
    </source>
</evidence>